<dbReference type="Proteomes" id="UP000298196">
    <property type="component" value="Unassembled WGS sequence"/>
</dbReference>
<reference evidence="6 7" key="1">
    <citation type="submission" date="2018-03" db="EMBL/GenBank/DDBJ databases">
        <title>Non-Typhoidal Salmonella genome sequencing and assembly.</title>
        <authorList>
            <person name="Matchawe C."/>
        </authorList>
    </citation>
    <scope>NUCLEOTIDE SEQUENCE [LARGE SCALE GENOMIC DNA]</scope>
    <source>
        <strain evidence="6 7">22sa</strain>
    </source>
</reference>
<name>A0A4Z0QJS4_SALET</name>
<keyword evidence="4 5" id="KW-0472">Membrane</keyword>
<comment type="caution">
    <text evidence="6">The sequence shown here is derived from an EMBL/GenBank/DDBJ whole genome shotgun (WGS) entry which is preliminary data.</text>
</comment>
<protein>
    <submittedName>
        <fullName evidence="6">Propanediol diffusion facilitator PduF</fullName>
    </submittedName>
</protein>
<dbReference type="AlphaFoldDB" id="A0A4Z0QJS4"/>
<proteinExistence type="predicted"/>
<feature type="transmembrane region" description="Helical" evidence="5">
    <location>
        <begin position="34"/>
        <end position="58"/>
    </location>
</feature>
<accession>A0A4Z0QJS4</accession>
<sequence>PPGCATPPARECGPTLVTWFAGGGTMAMSGGREIPYFIVPIVAPVIGACAGAAIYRYFIGKNLPCNRCEL</sequence>
<dbReference type="SUPFAM" id="SSF81338">
    <property type="entry name" value="Aquaporin-like"/>
    <property type="match status" value="1"/>
</dbReference>
<dbReference type="InterPro" id="IPR023271">
    <property type="entry name" value="Aquaporin-like"/>
</dbReference>
<keyword evidence="2 5" id="KW-0812">Transmembrane</keyword>
<keyword evidence="3 5" id="KW-1133">Transmembrane helix</keyword>
<comment type="subcellular location">
    <subcellularLocation>
        <location evidence="1">Membrane</location>
        <topology evidence="1">Multi-pass membrane protein</topology>
    </subcellularLocation>
</comment>
<organism evidence="6 7">
    <name type="scientific">Salmonella enterica subsp. enterica serovar Poona</name>
    <dbReference type="NCBI Taxonomy" id="436295"/>
    <lineage>
        <taxon>Bacteria</taxon>
        <taxon>Pseudomonadati</taxon>
        <taxon>Pseudomonadota</taxon>
        <taxon>Gammaproteobacteria</taxon>
        <taxon>Enterobacterales</taxon>
        <taxon>Enterobacteriaceae</taxon>
        <taxon>Salmonella</taxon>
    </lineage>
</organism>
<dbReference type="EMBL" id="PYKI01000009">
    <property type="protein sequence ID" value="TGE30220.1"/>
    <property type="molecule type" value="Genomic_DNA"/>
</dbReference>
<feature type="non-terminal residue" evidence="6">
    <location>
        <position position="1"/>
    </location>
</feature>
<gene>
    <name evidence="6" type="primary">pduF</name>
    <name evidence="6" type="ORF">C9F07_00050</name>
</gene>
<evidence type="ECO:0000256" key="3">
    <source>
        <dbReference type="ARBA" id="ARBA00022989"/>
    </source>
</evidence>
<evidence type="ECO:0000256" key="4">
    <source>
        <dbReference type="ARBA" id="ARBA00023136"/>
    </source>
</evidence>
<evidence type="ECO:0000313" key="6">
    <source>
        <dbReference type="EMBL" id="TGE30220.1"/>
    </source>
</evidence>
<evidence type="ECO:0000256" key="2">
    <source>
        <dbReference type="ARBA" id="ARBA00022692"/>
    </source>
</evidence>
<dbReference type="GO" id="GO:0016020">
    <property type="term" value="C:membrane"/>
    <property type="evidence" value="ECO:0007669"/>
    <property type="project" value="UniProtKB-SubCell"/>
</dbReference>
<evidence type="ECO:0000256" key="1">
    <source>
        <dbReference type="ARBA" id="ARBA00004141"/>
    </source>
</evidence>
<evidence type="ECO:0000313" key="7">
    <source>
        <dbReference type="Proteomes" id="UP000298196"/>
    </source>
</evidence>
<dbReference type="Gene3D" id="1.20.1080.10">
    <property type="entry name" value="Glycerol uptake facilitator protein"/>
    <property type="match status" value="1"/>
</dbReference>
<keyword evidence="7" id="KW-1185">Reference proteome</keyword>
<evidence type="ECO:0000256" key="5">
    <source>
        <dbReference type="SAM" id="Phobius"/>
    </source>
</evidence>